<gene>
    <name evidence="8" type="ORF">SHI21_03865</name>
</gene>
<dbReference type="SFLD" id="SFLDS00029">
    <property type="entry name" value="Radical_SAM"/>
    <property type="match status" value="1"/>
</dbReference>
<dbReference type="Proteomes" id="UP001302274">
    <property type="component" value="Unassembled WGS sequence"/>
</dbReference>
<keyword evidence="2" id="KW-0949">S-adenosyl-L-methionine</keyword>
<evidence type="ECO:0000256" key="5">
    <source>
        <dbReference type="ARBA" id="ARBA00023014"/>
    </source>
</evidence>
<dbReference type="PANTHER" id="PTHR43273:SF3">
    <property type="entry name" value="ANAEROBIC SULFATASE-MATURATING ENZYME HOMOLOG ASLB-RELATED"/>
    <property type="match status" value="1"/>
</dbReference>
<dbReference type="CDD" id="cd01335">
    <property type="entry name" value="Radical_SAM"/>
    <property type="match status" value="1"/>
</dbReference>
<feature type="domain" description="Radical SAM core" evidence="7">
    <location>
        <begin position="119"/>
        <end position="276"/>
    </location>
</feature>
<reference evidence="8 9" key="1">
    <citation type="submission" date="2023-11" db="EMBL/GenBank/DDBJ databases">
        <title>A Novel Polar Bacteriovorax (B. antarcticus) Isolated from the Biocrust in Antarctica.</title>
        <authorList>
            <person name="Mun W."/>
            <person name="Choi S.Y."/>
            <person name="Mitchell R.J."/>
        </authorList>
    </citation>
    <scope>NUCLEOTIDE SEQUENCE [LARGE SCALE GENOMIC DNA]</scope>
    <source>
        <strain evidence="8 9">PP10</strain>
    </source>
</reference>
<sequence length="389" mass="44432">MNKTFCPLPWKEISSSPSGSVRLCCSSTSGSNLSLHSDGTVAKMSDDLNESWNTDFFKDVREKMLTGKNVSACSNCYKQEAAGIHSERLQWIENFPDIKPENLTTKAELSEVEQLDLRLGRVCNLQCRMCGPYSSTSWEPTWKALGNLVNQPDQKTWDKLNQNNWPENPDVWEQFKLFVPKLRRVYLTGGEPFLVSKNKEFLKFCIDSGHASHIQLRYSTNGTIWDAELPSMWSHFEKVTLNFSIDGLDEVNNYIRFPARWNQLMKNLDSAKAASRVAPIHISVSTAVQAYNIFQISELISFFREKELNVYLDLIHQPSYLSLAVLSPELSEKAKLKLQNEISYPGVTGLIQLLNSSKHQEWNQFIAYTKKLDEIHEQNISQVIPELGI</sequence>
<comment type="caution">
    <text evidence="8">The sequence shown here is derived from an EMBL/GenBank/DDBJ whole genome shotgun (WGS) entry which is preliminary data.</text>
</comment>
<comment type="cofactor">
    <cofactor evidence="1">
        <name>[4Fe-4S] cluster</name>
        <dbReference type="ChEBI" id="CHEBI:49883"/>
    </cofactor>
</comment>
<dbReference type="InterPro" id="IPR007197">
    <property type="entry name" value="rSAM"/>
</dbReference>
<keyword evidence="4" id="KW-0408">Iron</keyword>
<evidence type="ECO:0000313" key="9">
    <source>
        <dbReference type="Proteomes" id="UP001302274"/>
    </source>
</evidence>
<accession>A0ABU5VSK7</accession>
<dbReference type="Pfam" id="PF04055">
    <property type="entry name" value="Radical_SAM"/>
    <property type="match status" value="1"/>
</dbReference>
<dbReference type="EMBL" id="JAYGJQ010000001">
    <property type="protein sequence ID" value="MEA9355319.1"/>
    <property type="molecule type" value="Genomic_DNA"/>
</dbReference>
<dbReference type="InterPro" id="IPR013785">
    <property type="entry name" value="Aldolase_TIM"/>
</dbReference>
<keyword evidence="9" id="KW-1185">Reference proteome</keyword>
<evidence type="ECO:0000259" key="7">
    <source>
        <dbReference type="Pfam" id="PF04055"/>
    </source>
</evidence>
<evidence type="ECO:0000313" key="8">
    <source>
        <dbReference type="EMBL" id="MEA9355319.1"/>
    </source>
</evidence>
<evidence type="ECO:0000256" key="1">
    <source>
        <dbReference type="ARBA" id="ARBA00001966"/>
    </source>
</evidence>
<evidence type="ECO:0000256" key="3">
    <source>
        <dbReference type="ARBA" id="ARBA00022723"/>
    </source>
</evidence>
<dbReference type="InterPro" id="IPR058240">
    <property type="entry name" value="rSAM_sf"/>
</dbReference>
<keyword evidence="3" id="KW-0479">Metal-binding</keyword>
<evidence type="ECO:0000256" key="2">
    <source>
        <dbReference type="ARBA" id="ARBA00022691"/>
    </source>
</evidence>
<organism evidence="8 9">
    <name type="scientific">Bacteriovorax antarcticus</name>
    <dbReference type="NCBI Taxonomy" id="3088717"/>
    <lineage>
        <taxon>Bacteria</taxon>
        <taxon>Pseudomonadati</taxon>
        <taxon>Bdellovibrionota</taxon>
        <taxon>Bacteriovoracia</taxon>
        <taxon>Bacteriovoracales</taxon>
        <taxon>Bacteriovoracaceae</taxon>
        <taxon>Bacteriovorax</taxon>
    </lineage>
</organism>
<dbReference type="NCBIfam" id="NF033640">
    <property type="entry name" value="N_Twi_rSAM"/>
    <property type="match status" value="1"/>
</dbReference>
<dbReference type="Gene3D" id="3.20.20.70">
    <property type="entry name" value="Aldolase class I"/>
    <property type="match status" value="2"/>
</dbReference>
<keyword evidence="5" id="KW-0411">Iron-sulfur</keyword>
<dbReference type="SUPFAM" id="SSF102114">
    <property type="entry name" value="Radical SAM enzymes"/>
    <property type="match status" value="1"/>
</dbReference>
<dbReference type="InterPro" id="IPR023867">
    <property type="entry name" value="Sulphatase_maturase_rSAM"/>
</dbReference>
<evidence type="ECO:0000256" key="4">
    <source>
        <dbReference type="ARBA" id="ARBA00023004"/>
    </source>
</evidence>
<name>A0ABU5VSK7_9BACT</name>
<proteinExistence type="inferred from homology"/>
<dbReference type="PANTHER" id="PTHR43273">
    <property type="entry name" value="ANAEROBIC SULFATASE-MATURATING ENZYME HOMOLOG ASLB-RELATED"/>
    <property type="match status" value="1"/>
</dbReference>
<dbReference type="RefSeq" id="WP_323574810.1">
    <property type="nucleotide sequence ID" value="NZ_JAYGJQ010000001.1"/>
</dbReference>
<protein>
    <submittedName>
        <fullName evidence="8">Twitch domain-containing radical SAM protein</fullName>
    </submittedName>
</protein>
<dbReference type="CDD" id="cd21109">
    <property type="entry name" value="SPASM"/>
    <property type="match status" value="1"/>
</dbReference>
<evidence type="ECO:0000256" key="6">
    <source>
        <dbReference type="ARBA" id="ARBA00023601"/>
    </source>
</evidence>
<comment type="similarity">
    <text evidence="6">Belongs to the radical SAM superfamily. Anaerobic sulfatase-maturating enzyme family.</text>
</comment>
<dbReference type="SFLD" id="SFLDG01067">
    <property type="entry name" value="SPASM/twitch_domain_containing"/>
    <property type="match status" value="1"/>
</dbReference>